<evidence type="ECO:0000313" key="3">
    <source>
        <dbReference type="Proteomes" id="UP000239504"/>
    </source>
</evidence>
<dbReference type="PROSITE" id="PS51318">
    <property type="entry name" value="TAT"/>
    <property type="match status" value="1"/>
</dbReference>
<sequence length="292" mass="31545">MCDERTEAENEAFFKNKGALSRRHFNAIAAGAGAAIILPAPANAMAVSEADVTVSTPDGEADAYFVHPASGKHPAVIIWPDIMGIRPAFRQMGKRLAQSGYSVLVVNPYYRMVKGNVIEKGESFADPEVRERLMPYARSLSPETQVTDTKAFVKFLDSQDAVDTKRKMGVTGYCMTGSFAMRGAAAVPDRIGAVGSFHGGGLVTDDATSPHLLIPQMKARSLIAIAENDDEHDPEAKTKLREAYDAAGLAAKIEVYEGAMHGWCPPDSRVYNHDQAEHAWSHLLTLLADALA</sequence>
<evidence type="ECO:0000313" key="2">
    <source>
        <dbReference type="EMBL" id="PQA85469.1"/>
    </source>
</evidence>
<dbReference type="Gene3D" id="3.40.50.1820">
    <property type="entry name" value="alpha/beta hydrolase"/>
    <property type="match status" value="1"/>
</dbReference>
<dbReference type="Proteomes" id="UP000239504">
    <property type="component" value="Unassembled WGS sequence"/>
</dbReference>
<evidence type="ECO:0000259" key="1">
    <source>
        <dbReference type="Pfam" id="PF01738"/>
    </source>
</evidence>
<gene>
    <name evidence="2" type="ORF">CW354_21225</name>
</gene>
<dbReference type="InterPro" id="IPR051049">
    <property type="entry name" value="Dienelactone_hydrolase-like"/>
</dbReference>
<keyword evidence="3" id="KW-1185">Reference proteome</keyword>
<keyword evidence="2" id="KW-0378">Hydrolase</keyword>
<dbReference type="PANTHER" id="PTHR46623">
    <property type="entry name" value="CARBOXYMETHYLENEBUTENOLIDASE-RELATED"/>
    <property type="match status" value="1"/>
</dbReference>
<feature type="domain" description="Dienelactone hydrolase" evidence="1">
    <location>
        <begin position="62"/>
        <end position="289"/>
    </location>
</feature>
<name>A0A2S7JYY9_9PROT</name>
<dbReference type="AlphaFoldDB" id="A0A2S7JYY9"/>
<dbReference type="RefSeq" id="WP_104832109.1">
    <property type="nucleotide sequence ID" value="NZ_PJCH01000017.1"/>
</dbReference>
<dbReference type="PANTHER" id="PTHR46623:SF10">
    <property type="entry name" value="CARBOXYMETHYLENEBUTENOLIDASE HOMOLOG"/>
    <property type="match status" value="1"/>
</dbReference>
<dbReference type="OrthoDB" id="9787933at2"/>
<dbReference type="InterPro" id="IPR002925">
    <property type="entry name" value="Dienelactn_hydro"/>
</dbReference>
<dbReference type="GO" id="GO:0016787">
    <property type="term" value="F:hydrolase activity"/>
    <property type="evidence" value="ECO:0007669"/>
    <property type="project" value="UniProtKB-KW"/>
</dbReference>
<dbReference type="InterPro" id="IPR006311">
    <property type="entry name" value="TAT_signal"/>
</dbReference>
<dbReference type="EMBL" id="PJCH01000017">
    <property type="protein sequence ID" value="PQA85469.1"/>
    <property type="molecule type" value="Genomic_DNA"/>
</dbReference>
<comment type="caution">
    <text evidence="2">The sequence shown here is derived from an EMBL/GenBank/DDBJ whole genome shotgun (WGS) entry which is preliminary data.</text>
</comment>
<organism evidence="2 3">
    <name type="scientific">Hyphococcus luteus</name>
    <dbReference type="NCBI Taxonomy" id="2058213"/>
    <lineage>
        <taxon>Bacteria</taxon>
        <taxon>Pseudomonadati</taxon>
        <taxon>Pseudomonadota</taxon>
        <taxon>Alphaproteobacteria</taxon>
        <taxon>Parvularculales</taxon>
        <taxon>Parvularculaceae</taxon>
        <taxon>Hyphococcus</taxon>
    </lineage>
</organism>
<protein>
    <submittedName>
        <fullName evidence="2">Dienelactone hydrolase</fullName>
    </submittedName>
</protein>
<reference evidence="2 3" key="1">
    <citation type="submission" date="2017-12" db="EMBL/GenBank/DDBJ databases">
        <authorList>
            <person name="Hurst M.R.H."/>
        </authorList>
    </citation>
    <scope>NUCLEOTIDE SEQUENCE [LARGE SCALE GENOMIC DNA]</scope>
    <source>
        <strain evidence="2 3">SY-3-19</strain>
    </source>
</reference>
<dbReference type="SUPFAM" id="SSF53474">
    <property type="entry name" value="alpha/beta-Hydrolases"/>
    <property type="match status" value="1"/>
</dbReference>
<accession>A0A2S7JYY9</accession>
<dbReference type="InterPro" id="IPR029058">
    <property type="entry name" value="AB_hydrolase_fold"/>
</dbReference>
<dbReference type="Pfam" id="PF01738">
    <property type="entry name" value="DLH"/>
    <property type="match status" value="1"/>
</dbReference>
<proteinExistence type="predicted"/>